<reference evidence="3" key="1">
    <citation type="submission" date="2016-10" db="EMBL/GenBank/DDBJ databases">
        <authorList>
            <person name="Varghese N."/>
            <person name="Submissions S."/>
        </authorList>
    </citation>
    <scope>NUCLEOTIDE SEQUENCE [LARGE SCALE GENOMIC DNA]</scope>
    <source>
        <strain evidence="3">DSM 26921</strain>
    </source>
</reference>
<keyword evidence="3" id="KW-1185">Reference proteome</keyword>
<sequence>MFRVAIASLCLVTAAPAFAGDQALYPHVHTNTPIVGSYTNPINYRPHNAAGDNYGRGFVEAEIVRASGYSEANTKPLPRTRSGAGSIASEGPVTEIFVENLPALNGTYAPRQIVLGSNLPRN</sequence>
<gene>
    <name evidence="2" type="ORF">SAMN04488002_3221</name>
</gene>
<accession>A0A1I6HP39</accession>
<keyword evidence="1" id="KW-0732">Signal</keyword>
<feature type="chain" id="PRO_5011688166" evidence="1">
    <location>
        <begin position="20"/>
        <end position="122"/>
    </location>
</feature>
<dbReference type="AlphaFoldDB" id="A0A1I6HP39"/>
<evidence type="ECO:0000313" key="3">
    <source>
        <dbReference type="Proteomes" id="UP000199658"/>
    </source>
</evidence>
<proteinExistence type="predicted"/>
<dbReference type="STRING" id="670154.SAMN04488002_3221"/>
<feature type="signal peptide" evidence="1">
    <location>
        <begin position="1"/>
        <end position="19"/>
    </location>
</feature>
<dbReference type="OrthoDB" id="7849812at2"/>
<organism evidence="2 3">
    <name type="scientific">Litoreibacter janthinus</name>
    <dbReference type="NCBI Taxonomy" id="670154"/>
    <lineage>
        <taxon>Bacteria</taxon>
        <taxon>Pseudomonadati</taxon>
        <taxon>Pseudomonadota</taxon>
        <taxon>Alphaproteobacteria</taxon>
        <taxon>Rhodobacterales</taxon>
        <taxon>Roseobacteraceae</taxon>
        <taxon>Litoreibacter</taxon>
    </lineage>
</organism>
<name>A0A1I6HP39_9RHOB</name>
<protein>
    <submittedName>
        <fullName evidence="2">Uncharacterized protein</fullName>
    </submittedName>
</protein>
<evidence type="ECO:0000313" key="2">
    <source>
        <dbReference type="EMBL" id="SFR56216.1"/>
    </source>
</evidence>
<dbReference type="EMBL" id="FOYO01000001">
    <property type="protein sequence ID" value="SFR56216.1"/>
    <property type="molecule type" value="Genomic_DNA"/>
</dbReference>
<dbReference type="Proteomes" id="UP000199658">
    <property type="component" value="Unassembled WGS sequence"/>
</dbReference>
<dbReference type="RefSeq" id="WP_090218836.1">
    <property type="nucleotide sequence ID" value="NZ_FOYO01000001.1"/>
</dbReference>
<evidence type="ECO:0000256" key="1">
    <source>
        <dbReference type="SAM" id="SignalP"/>
    </source>
</evidence>